<protein>
    <submittedName>
        <fullName evidence="1">Uncharacterized protein</fullName>
    </submittedName>
</protein>
<name>A0A192CM48_ECO25</name>
<accession>A0A192CM48</accession>
<evidence type="ECO:0000313" key="1">
    <source>
        <dbReference type="EMBL" id="ANK06802.1"/>
    </source>
</evidence>
<dbReference type="Proteomes" id="UP000183316">
    <property type="component" value="Chromosome"/>
</dbReference>
<gene>
    <name evidence="1" type="ORF">WLH_05541</name>
</gene>
<evidence type="ECO:0000313" key="2">
    <source>
        <dbReference type="Proteomes" id="UP000183316"/>
    </source>
</evidence>
<sequence>MHQRHQNHWQALQFYNNENAVVAAVIRRSTAI</sequence>
<dbReference type="EMBL" id="CP015085">
    <property type="protein sequence ID" value="ANK06802.1"/>
    <property type="molecule type" value="Genomic_DNA"/>
</dbReference>
<proteinExistence type="predicted"/>
<dbReference type="PATRIC" id="fig|941280.3.peg.5497"/>
<organism evidence="1 2">
    <name type="scientific">Escherichia coli O25b:H4</name>
    <dbReference type="NCBI Taxonomy" id="941280"/>
    <lineage>
        <taxon>Bacteria</taxon>
        <taxon>Pseudomonadati</taxon>
        <taxon>Pseudomonadota</taxon>
        <taxon>Gammaproteobacteria</taxon>
        <taxon>Enterobacterales</taxon>
        <taxon>Enterobacteriaceae</taxon>
        <taxon>Escherichia</taxon>
    </lineage>
</organism>
<dbReference type="AlphaFoldDB" id="A0A192CM48"/>
<reference evidence="1 2" key="1">
    <citation type="submission" date="2016-03" db="EMBL/GenBank/DDBJ databases">
        <title>Genome Sequence and Comparative Pathogenic Determinants of Uropathogenic Escherichia coli O25b:H4, a Clinical Isolate from Saudi Arabia.</title>
        <authorList>
            <person name="Alyamani E.A.J."/>
            <person name="Khiyami M.A."/>
            <person name="Booq R.Y."/>
            <person name="Bahwerth F.S."/>
            <person name="Vaisvil B."/>
            <person name="Schmitt D.P."/>
            <person name="Kapatral V."/>
        </authorList>
    </citation>
    <scope>NUCLEOTIDE SEQUENCE [LARGE SCALE GENOMIC DNA]</scope>
    <source>
        <strain evidence="1 2">O25b:H4</strain>
    </source>
</reference>